<feature type="region of interest" description="Disordered" evidence="1">
    <location>
        <begin position="1"/>
        <end position="24"/>
    </location>
</feature>
<organism evidence="2 3">
    <name type="scientific">Synaphobranchus kaupii</name>
    <name type="common">Kaup's arrowtooth eel</name>
    <dbReference type="NCBI Taxonomy" id="118154"/>
    <lineage>
        <taxon>Eukaryota</taxon>
        <taxon>Metazoa</taxon>
        <taxon>Chordata</taxon>
        <taxon>Craniata</taxon>
        <taxon>Vertebrata</taxon>
        <taxon>Euteleostomi</taxon>
        <taxon>Actinopterygii</taxon>
        <taxon>Neopterygii</taxon>
        <taxon>Teleostei</taxon>
        <taxon>Anguilliformes</taxon>
        <taxon>Synaphobranchidae</taxon>
        <taxon>Synaphobranchus</taxon>
    </lineage>
</organism>
<dbReference type="EMBL" id="JAINUF010000004">
    <property type="protein sequence ID" value="KAJ8365813.1"/>
    <property type="molecule type" value="Genomic_DNA"/>
</dbReference>
<name>A0A9Q1FUC9_SYNKA</name>
<accession>A0A9Q1FUC9</accession>
<reference evidence="2" key="1">
    <citation type="journal article" date="2023" name="Science">
        <title>Genome structures resolve the early diversification of teleost fishes.</title>
        <authorList>
            <person name="Parey E."/>
            <person name="Louis A."/>
            <person name="Montfort J."/>
            <person name="Bouchez O."/>
            <person name="Roques C."/>
            <person name="Iampietro C."/>
            <person name="Lluch J."/>
            <person name="Castinel A."/>
            <person name="Donnadieu C."/>
            <person name="Desvignes T."/>
            <person name="Floi Bucao C."/>
            <person name="Jouanno E."/>
            <person name="Wen M."/>
            <person name="Mejri S."/>
            <person name="Dirks R."/>
            <person name="Jansen H."/>
            <person name="Henkel C."/>
            <person name="Chen W.J."/>
            <person name="Zahm M."/>
            <person name="Cabau C."/>
            <person name="Klopp C."/>
            <person name="Thompson A.W."/>
            <person name="Robinson-Rechavi M."/>
            <person name="Braasch I."/>
            <person name="Lecointre G."/>
            <person name="Bobe J."/>
            <person name="Postlethwait J.H."/>
            <person name="Berthelot C."/>
            <person name="Roest Crollius H."/>
            <person name="Guiguen Y."/>
        </authorList>
    </citation>
    <scope>NUCLEOTIDE SEQUENCE</scope>
    <source>
        <strain evidence="2">WJC10195</strain>
    </source>
</reference>
<gene>
    <name evidence="2" type="ORF">SKAU_G00146440</name>
</gene>
<evidence type="ECO:0000256" key="1">
    <source>
        <dbReference type="SAM" id="MobiDB-lite"/>
    </source>
</evidence>
<comment type="caution">
    <text evidence="2">The sequence shown here is derived from an EMBL/GenBank/DDBJ whole genome shotgun (WGS) entry which is preliminary data.</text>
</comment>
<dbReference type="Proteomes" id="UP001152622">
    <property type="component" value="Chromosome 4"/>
</dbReference>
<proteinExistence type="predicted"/>
<sequence length="82" mass="9000">MSKGFSWGPPATEQRSTFLPTSASARPQMRDGLVLLRLVSRLNPAIRRGSRIERAGLPPRPPERVRFCPPPASLVPTCHVGN</sequence>
<evidence type="ECO:0000313" key="2">
    <source>
        <dbReference type="EMBL" id="KAJ8365813.1"/>
    </source>
</evidence>
<dbReference type="AlphaFoldDB" id="A0A9Q1FUC9"/>
<feature type="compositionally biased region" description="Polar residues" evidence="1">
    <location>
        <begin position="13"/>
        <end position="24"/>
    </location>
</feature>
<protein>
    <submittedName>
        <fullName evidence="2">Uncharacterized protein</fullName>
    </submittedName>
</protein>
<evidence type="ECO:0000313" key="3">
    <source>
        <dbReference type="Proteomes" id="UP001152622"/>
    </source>
</evidence>
<keyword evidence="3" id="KW-1185">Reference proteome</keyword>